<feature type="compositionally biased region" description="Basic and acidic residues" evidence="3">
    <location>
        <begin position="269"/>
        <end position="298"/>
    </location>
</feature>
<keyword evidence="2" id="KW-0539">Nucleus</keyword>
<gene>
    <name evidence="4" type="ORF">DOTSEDRAFT_76048</name>
</gene>
<accession>N1PZF3</accession>
<keyword evidence="5" id="KW-1185">Reference proteome</keyword>
<dbReference type="Proteomes" id="UP000016933">
    <property type="component" value="Unassembled WGS sequence"/>
</dbReference>
<name>N1PZF3_DOTSN</name>
<dbReference type="InterPro" id="IPR000637">
    <property type="entry name" value="HMGI/Y_DNA-bd_CS"/>
</dbReference>
<dbReference type="PROSITE" id="PS00354">
    <property type="entry name" value="HMGI_Y"/>
    <property type="match status" value="1"/>
</dbReference>
<evidence type="ECO:0000256" key="2">
    <source>
        <dbReference type="ARBA" id="ARBA00023242"/>
    </source>
</evidence>
<protein>
    <submittedName>
        <fullName evidence="4">Uncharacterized protein</fullName>
    </submittedName>
</protein>
<dbReference type="OrthoDB" id="3939134at2759"/>
<dbReference type="STRING" id="675120.N1PZF3"/>
<feature type="compositionally biased region" description="Polar residues" evidence="3">
    <location>
        <begin position="1"/>
        <end position="13"/>
    </location>
</feature>
<comment type="subcellular location">
    <subcellularLocation>
        <location evidence="1">Nucleus</location>
    </subcellularLocation>
</comment>
<feature type="region of interest" description="Disordered" evidence="3">
    <location>
        <begin position="84"/>
        <end position="392"/>
    </location>
</feature>
<feature type="region of interest" description="Disordered" evidence="3">
    <location>
        <begin position="678"/>
        <end position="704"/>
    </location>
</feature>
<dbReference type="GO" id="GO:0005634">
    <property type="term" value="C:nucleus"/>
    <property type="evidence" value="ECO:0007669"/>
    <property type="project" value="UniProtKB-SubCell"/>
</dbReference>
<feature type="region of interest" description="Disordered" evidence="3">
    <location>
        <begin position="1"/>
        <end position="45"/>
    </location>
</feature>
<feature type="compositionally biased region" description="Basic and acidic residues" evidence="3">
    <location>
        <begin position="181"/>
        <end position="192"/>
    </location>
</feature>
<sequence length="882" mass="97876">MARKSATSPQLLRSSEKVLAARRSKSNVRQTAESEDALKNSLSNDVMTGANGLVEHLRDELPDANGYTSADDQQRAEHQLLAESARTSIASTAPERKGKLKKLNHLGLTAGHQRRLGKTTKVRPDQYDLGVSPQKPRHAPSGLLDGPPQPSPLKKQRKAQRIQQRAETATVTGTVSALRVPLDHSVEEDIKGAPRRSSRKTKGSERDSSPQALVDDADGPSESPHKSLVQQPAGDARRMEPDDDEYAQGSNNLAQASAQKRPRGRPRKHTEAIVDSIEVRELEEGSPEDQRSSLRPTERPSSGKRSRGRPPERKSGVYGTTEVKEPPKNFHGGLDVEPQADAAPAVDEHGGDGDDGGDGEDGEDAAGENDGSVQFDECAPSDEPAEVSGHPKVIIVRQSEMFGSGAPDVNLMDDIGLEEQSMRQSQNRKRAAEQAKTSKQKKPKLTSQADVPDTADASIRQLEANEEDGNDSRLLGQWQALNRVFRNVKKVGVSVKDGEELDRTRIDLRDADVIAIKRLCSKARATLDRLKDDPHSRRDLSDPPEELDEIRLRVQGLCGKSGDYPTNLNSKRKPLEIYANLIPHVLIKLLKCMVQSYSDMDKEDADQDSDLTEAHLTTVTKFVGLILSMGAGAELYTVRPHSDLAIVRPVKNGLIVPLRLIKAVFAAHLAELERARQARERHDQAQRDRAQQDRRELQEKRQRAEEGKLRKKWKCLHDSRRFVEGGLLSREKQKHLRFPDPTDAELEYDSTGRSFQRQQVFRTRTGPHPAAAERARSAIWPLKALEALQSGLRRHTGPLVYENIFAEHCREVRGALNPYNVTEIVSVAAMLKGFLIDNGDMEDWVRAIPVWPKEYEVVGEEDGVVDEGIENVDIDVNLDEEE</sequence>
<dbReference type="eggNOG" id="ENOG502T521">
    <property type="taxonomic scope" value="Eukaryota"/>
</dbReference>
<reference evidence="5" key="1">
    <citation type="journal article" date="2012" name="PLoS Genet.">
        <title>The genomes of the fungal plant pathogens Cladosporium fulvum and Dothistroma septosporum reveal adaptation to different hosts and lifestyles but also signatures of common ancestry.</title>
        <authorList>
            <person name="de Wit P.J.G.M."/>
            <person name="van der Burgt A."/>
            <person name="Oekmen B."/>
            <person name="Stergiopoulos I."/>
            <person name="Abd-Elsalam K.A."/>
            <person name="Aerts A.L."/>
            <person name="Bahkali A.H."/>
            <person name="Beenen H.G."/>
            <person name="Chettri P."/>
            <person name="Cox M.P."/>
            <person name="Datema E."/>
            <person name="de Vries R.P."/>
            <person name="Dhillon B."/>
            <person name="Ganley A.R."/>
            <person name="Griffiths S.A."/>
            <person name="Guo Y."/>
            <person name="Hamelin R.C."/>
            <person name="Henrissat B."/>
            <person name="Kabir M.S."/>
            <person name="Jashni M.K."/>
            <person name="Kema G."/>
            <person name="Klaubauf S."/>
            <person name="Lapidus A."/>
            <person name="Levasseur A."/>
            <person name="Lindquist E."/>
            <person name="Mehrabi R."/>
            <person name="Ohm R.A."/>
            <person name="Owen T.J."/>
            <person name="Salamov A."/>
            <person name="Schwelm A."/>
            <person name="Schijlen E."/>
            <person name="Sun H."/>
            <person name="van den Burg H.A."/>
            <person name="van Ham R.C.H.J."/>
            <person name="Zhang S."/>
            <person name="Goodwin S.B."/>
            <person name="Grigoriev I.V."/>
            <person name="Collemare J."/>
            <person name="Bradshaw R.E."/>
        </authorList>
    </citation>
    <scope>NUCLEOTIDE SEQUENCE [LARGE SCALE GENOMIC DNA]</scope>
    <source>
        <strain evidence="5">NZE10 / CBS 128990</strain>
    </source>
</reference>
<dbReference type="EMBL" id="KB446535">
    <property type="protein sequence ID" value="EME48388.1"/>
    <property type="molecule type" value="Genomic_DNA"/>
</dbReference>
<organism evidence="4 5">
    <name type="scientific">Dothistroma septosporum (strain NZE10 / CBS 128990)</name>
    <name type="common">Red band needle blight fungus</name>
    <name type="synonym">Mycosphaerella pini</name>
    <dbReference type="NCBI Taxonomy" id="675120"/>
    <lineage>
        <taxon>Eukaryota</taxon>
        <taxon>Fungi</taxon>
        <taxon>Dikarya</taxon>
        <taxon>Ascomycota</taxon>
        <taxon>Pezizomycotina</taxon>
        <taxon>Dothideomycetes</taxon>
        <taxon>Dothideomycetidae</taxon>
        <taxon>Mycosphaerellales</taxon>
        <taxon>Mycosphaerellaceae</taxon>
        <taxon>Dothistroma</taxon>
    </lineage>
</organism>
<dbReference type="HOGENOM" id="CLU_326522_0_0_1"/>
<feature type="compositionally biased region" description="Basic residues" evidence="3">
    <location>
        <begin position="112"/>
        <end position="121"/>
    </location>
</feature>
<dbReference type="AlphaFoldDB" id="N1PZF3"/>
<feature type="compositionally biased region" description="Polar residues" evidence="3">
    <location>
        <begin position="248"/>
        <end position="258"/>
    </location>
</feature>
<proteinExistence type="predicted"/>
<evidence type="ECO:0000313" key="5">
    <source>
        <dbReference type="Proteomes" id="UP000016933"/>
    </source>
</evidence>
<evidence type="ECO:0000313" key="4">
    <source>
        <dbReference type="EMBL" id="EME48388.1"/>
    </source>
</evidence>
<dbReference type="GO" id="GO:0006355">
    <property type="term" value="P:regulation of DNA-templated transcription"/>
    <property type="evidence" value="ECO:0007669"/>
    <property type="project" value="InterPro"/>
</dbReference>
<reference evidence="4 5" key="2">
    <citation type="journal article" date="2012" name="PLoS Pathog.">
        <title>Diverse lifestyles and strategies of plant pathogenesis encoded in the genomes of eighteen Dothideomycetes fungi.</title>
        <authorList>
            <person name="Ohm R.A."/>
            <person name="Feau N."/>
            <person name="Henrissat B."/>
            <person name="Schoch C.L."/>
            <person name="Horwitz B.A."/>
            <person name="Barry K.W."/>
            <person name="Condon B.J."/>
            <person name="Copeland A.C."/>
            <person name="Dhillon B."/>
            <person name="Glaser F."/>
            <person name="Hesse C.N."/>
            <person name="Kosti I."/>
            <person name="LaButti K."/>
            <person name="Lindquist E.A."/>
            <person name="Lucas S."/>
            <person name="Salamov A.A."/>
            <person name="Bradshaw R.E."/>
            <person name="Ciuffetti L."/>
            <person name="Hamelin R.C."/>
            <person name="Kema G.H.J."/>
            <person name="Lawrence C."/>
            <person name="Scott J.A."/>
            <person name="Spatafora J.W."/>
            <person name="Turgeon B.G."/>
            <person name="de Wit P.J.G.M."/>
            <person name="Zhong S."/>
            <person name="Goodwin S.B."/>
            <person name="Grigoriev I.V."/>
        </authorList>
    </citation>
    <scope>NUCLEOTIDE SEQUENCE [LARGE SCALE GENOMIC DNA]</scope>
    <source>
        <strain evidence="5">NZE10 / CBS 128990</strain>
    </source>
</reference>
<evidence type="ECO:0000256" key="1">
    <source>
        <dbReference type="ARBA" id="ARBA00004123"/>
    </source>
</evidence>
<evidence type="ECO:0000256" key="3">
    <source>
        <dbReference type="SAM" id="MobiDB-lite"/>
    </source>
</evidence>
<dbReference type="OMA" id="HIVRMQC"/>
<feature type="compositionally biased region" description="Acidic residues" evidence="3">
    <location>
        <begin position="353"/>
        <end position="367"/>
    </location>
</feature>
<feature type="region of interest" description="Disordered" evidence="3">
    <location>
        <begin position="421"/>
        <end position="454"/>
    </location>
</feature>